<evidence type="ECO:0000259" key="3">
    <source>
        <dbReference type="Pfam" id="PF16697"/>
    </source>
</evidence>
<keyword evidence="2" id="KW-0812">Transmembrane</keyword>
<feature type="compositionally biased region" description="Polar residues" evidence="1">
    <location>
        <begin position="218"/>
        <end position="228"/>
    </location>
</feature>
<name>A0A5C5YBY2_9PLAN</name>
<dbReference type="EMBL" id="SJPL01000001">
    <property type="protein sequence ID" value="TWT72438.1"/>
    <property type="molecule type" value="Genomic_DNA"/>
</dbReference>
<comment type="caution">
    <text evidence="4">The sequence shown here is derived from an EMBL/GenBank/DDBJ whole genome shotgun (WGS) entry which is preliminary data.</text>
</comment>
<feature type="region of interest" description="Disordered" evidence="1">
    <location>
        <begin position="569"/>
        <end position="604"/>
    </location>
</feature>
<dbReference type="Proteomes" id="UP000317238">
    <property type="component" value="Unassembled WGS sequence"/>
</dbReference>
<evidence type="ECO:0000256" key="2">
    <source>
        <dbReference type="SAM" id="Phobius"/>
    </source>
</evidence>
<evidence type="ECO:0000256" key="1">
    <source>
        <dbReference type="SAM" id="MobiDB-lite"/>
    </source>
</evidence>
<dbReference type="RefSeq" id="WP_146440323.1">
    <property type="nucleotide sequence ID" value="NZ_SJPL01000001.1"/>
</dbReference>
<keyword evidence="5" id="KW-1185">Reference proteome</keyword>
<feature type="compositionally biased region" description="Low complexity" evidence="1">
    <location>
        <begin position="654"/>
        <end position="666"/>
    </location>
</feature>
<feature type="transmembrane region" description="Helical" evidence="2">
    <location>
        <begin position="1239"/>
        <end position="1260"/>
    </location>
</feature>
<feature type="compositionally biased region" description="Basic and acidic residues" evidence="1">
    <location>
        <begin position="584"/>
        <end position="604"/>
    </location>
</feature>
<evidence type="ECO:0000313" key="4">
    <source>
        <dbReference type="EMBL" id="TWT72438.1"/>
    </source>
</evidence>
<feature type="compositionally biased region" description="Low complexity" evidence="1">
    <location>
        <begin position="1147"/>
        <end position="1179"/>
    </location>
</feature>
<feature type="region of interest" description="Disordered" evidence="1">
    <location>
        <begin position="425"/>
        <end position="480"/>
    </location>
</feature>
<proteinExistence type="predicted"/>
<feature type="region of interest" description="Disordered" evidence="1">
    <location>
        <begin position="1147"/>
        <end position="1186"/>
    </location>
</feature>
<dbReference type="Pfam" id="PF16697">
    <property type="entry name" value="Yop-YscD_cpl"/>
    <property type="match status" value="1"/>
</dbReference>
<keyword evidence="2" id="KW-0472">Membrane</keyword>
<feature type="compositionally biased region" description="Basic and acidic residues" evidence="1">
    <location>
        <begin position="523"/>
        <end position="535"/>
    </location>
</feature>
<feature type="region of interest" description="Disordered" evidence="1">
    <location>
        <begin position="354"/>
        <end position="374"/>
    </location>
</feature>
<reference evidence="4 5" key="1">
    <citation type="submission" date="2019-02" db="EMBL/GenBank/DDBJ databases">
        <title>Deep-cultivation of Planctomycetes and their phenomic and genomic characterization uncovers novel biology.</title>
        <authorList>
            <person name="Wiegand S."/>
            <person name="Jogler M."/>
            <person name="Boedeker C."/>
            <person name="Pinto D."/>
            <person name="Vollmers J."/>
            <person name="Rivas-Marin E."/>
            <person name="Kohn T."/>
            <person name="Peeters S.H."/>
            <person name="Heuer A."/>
            <person name="Rast P."/>
            <person name="Oberbeckmann S."/>
            <person name="Bunk B."/>
            <person name="Jeske O."/>
            <person name="Meyerdierks A."/>
            <person name="Storesund J.E."/>
            <person name="Kallscheuer N."/>
            <person name="Luecker S."/>
            <person name="Lage O.M."/>
            <person name="Pohl T."/>
            <person name="Merkel B.J."/>
            <person name="Hornburger P."/>
            <person name="Mueller R.-W."/>
            <person name="Bruemmer F."/>
            <person name="Labrenz M."/>
            <person name="Spormann A.M."/>
            <person name="Op Den Camp H."/>
            <person name="Overmann J."/>
            <person name="Amann R."/>
            <person name="Jetten M.S.M."/>
            <person name="Mascher T."/>
            <person name="Medema M.H."/>
            <person name="Devos D.P."/>
            <person name="Kaster A.-K."/>
            <person name="Ovreas L."/>
            <person name="Rohde M."/>
            <person name="Galperin M.Y."/>
            <person name="Jogler C."/>
        </authorList>
    </citation>
    <scope>NUCLEOTIDE SEQUENCE [LARGE SCALE GENOMIC DNA]</scope>
    <source>
        <strain evidence="4 5">Pan14r</strain>
    </source>
</reference>
<sequence>MSLNQDTTTGSFQIEAIIGAPTNHTNVSEGAKDPGGVAPMAIDPGPPESAVATAQAAIEFRVSRQDAPTRRLRLAGARYTFGSGSSCSICLDDPSLQPLHAILIREGDRVQMRAHSIPIEINGSRTTEAVLSVGDQVRLGSYRFELLSIAASVSVPVVDPVLATGTQSPDSSSAPQHQRDDEQDMGRLSFDDAGMFGEPSLDLASFEKPTARPPQDAAASSETVLQQSPPLPDLSGVLTSEVIDHQVWQDRLRREVQLWRQRQEECERLVQRCTDRESELRQRESELWSRAERLQAREANLKAQESAAYEIQREYLVQQEELQQLRKQHQQQSDDWNRRNEEYRRRENEYQAQVEQASRQLEQSRSQTETATQSVARMRQQLSALNHQLASLSQNQEELEQRERNYRAELQQQTEHWKATLADAESKQQASQRELAELKEAKDDSDTRRQEAEARVREMTDSLQLAQSQAEEQSAKLAASESIAEELRVQIAEMQQELQEAQSDTAQLRDECEQAQQQIQNLEHEGVQIRSDSDQQRSQWESETVQLRESVQQLSDELAVANEQLTKLQQNNDELSDKLQQIRQQRDEAIAESESRPSADDLQRVRDELQDATQRLSDLQNHHEDVLQELEQARHAVDVQQVATSSEPDVSTVAETPAAELPPAELSEPESADPEPSAPGLQIAEQAAAPEIPAQEEPLCDEQAAPQWQDEHDAAIGQAEPPLSVVDADVWPTYDHVESQTADDASARADDHSAPTAEDTSASADASVAEEASESLPMTPPNLASDVDHESQVESSPIGESDPSVGMTDTTDDAAWDTPVATQHDASEPEPSAAVTQDDSGSIAEDASEDPWASVSTDWDDQEASIHDGGTPAITEQTETSTDSAEDSSDFDPWAQASEPAQLSREEIEAAKASCQEDDEAESKPADAGVDMTSIWSEPEATDSDSSNIFHEPTVLTEGDLASDTSWTPPATDEDLSASDDAESSLAAESDQGLELVADPSETFEPEQATDSDSEDATRFIAEGSLAQQLLSDIAADQSQPIEAVDPPEPVTEDVDPQESESTFAGTFNLADWQDENQDIADQPSISDNTGADDLAPAPVQEVASEVATDPQPTPEPTAANTVAAEEPEDDSIEAYMNRLLQRVQNGPNATSAAGGGSTPAPQKDAAAAVEEASAAEIPVEPEPVIDPNAPLIARSEAPEKHTNLSAMRELANDSARSAISRSTKQQIRDTQLRGMSRLLVAAVFAISGLGVFVASPIMWVSLLGLLAGIIAAGLYGREGWMLIRDSRRRLMMAQTAQGTQPNQDES</sequence>
<feature type="compositionally biased region" description="Polar residues" evidence="1">
    <location>
        <begin position="1031"/>
        <end position="1041"/>
    </location>
</feature>
<feature type="compositionally biased region" description="Low complexity" evidence="1">
    <location>
        <begin position="462"/>
        <end position="480"/>
    </location>
</feature>
<feature type="compositionally biased region" description="Basic and acidic residues" evidence="1">
    <location>
        <begin position="434"/>
        <end position="460"/>
    </location>
</feature>
<gene>
    <name evidence="4" type="primary">smc_10</name>
    <name evidence="4" type="ORF">Pan14r_47580</name>
</gene>
<feature type="region of interest" description="Disordered" evidence="1">
    <location>
        <begin position="1031"/>
        <end position="1132"/>
    </location>
</feature>
<protein>
    <submittedName>
        <fullName evidence="4">Chromosome partition protein Smc</fullName>
    </submittedName>
</protein>
<feature type="compositionally biased region" description="Low complexity" evidence="1">
    <location>
        <begin position="674"/>
        <end position="697"/>
    </location>
</feature>
<feature type="region of interest" description="Disordered" evidence="1">
    <location>
        <begin position="205"/>
        <end position="232"/>
    </location>
</feature>
<feature type="compositionally biased region" description="Acidic residues" evidence="1">
    <location>
        <begin position="1002"/>
        <end position="1015"/>
    </location>
</feature>
<feature type="compositionally biased region" description="Low complexity" evidence="1">
    <location>
        <begin position="754"/>
        <end position="770"/>
    </location>
</feature>
<dbReference type="InterPro" id="IPR008984">
    <property type="entry name" value="SMAD_FHA_dom_sf"/>
</dbReference>
<feature type="domain" description="YscD cytoplasmic" evidence="3">
    <location>
        <begin position="71"/>
        <end position="147"/>
    </location>
</feature>
<feature type="compositionally biased region" description="Polar residues" evidence="1">
    <location>
        <begin position="164"/>
        <end position="176"/>
    </location>
</feature>
<feature type="region of interest" description="Disordered" evidence="1">
    <location>
        <begin position="637"/>
        <end position="1018"/>
    </location>
</feature>
<organism evidence="4 5">
    <name type="scientific">Crateriforma conspicua</name>
    <dbReference type="NCBI Taxonomy" id="2527996"/>
    <lineage>
        <taxon>Bacteria</taxon>
        <taxon>Pseudomonadati</taxon>
        <taxon>Planctomycetota</taxon>
        <taxon>Planctomycetia</taxon>
        <taxon>Planctomycetales</taxon>
        <taxon>Planctomycetaceae</taxon>
        <taxon>Crateriforma</taxon>
    </lineage>
</organism>
<dbReference type="OrthoDB" id="220286at2"/>
<dbReference type="Gene3D" id="2.60.200.20">
    <property type="match status" value="1"/>
</dbReference>
<feature type="compositionally biased region" description="Acidic residues" evidence="1">
    <location>
        <begin position="972"/>
        <end position="983"/>
    </location>
</feature>
<dbReference type="InterPro" id="IPR032030">
    <property type="entry name" value="YscD_cytoplasmic_dom"/>
</dbReference>
<accession>A0A5C5YBY2</accession>
<dbReference type="PANTHER" id="PTHR45615:SF80">
    <property type="entry name" value="GRIP DOMAIN-CONTAINING PROTEIN"/>
    <property type="match status" value="1"/>
</dbReference>
<keyword evidence="2" id="KW-1133">Transmembrane helix</keyword>
<dbReference type="SUPFAM" id="SSF49879">
    <property type="entry name" value="SMAD/FHA domain"/>
    <property type="match status" value="1"/>
</dbReference>
<feature type="compositionally biased region" description="Polar residues" evidence="1">
    <location>
        <begin position="569"/>
        <end position="583"/>
    </location>
</feature>
<feature type="region of interest" description="Disordered" evidence="1">
    <location>
        <begin position="523"/>
        <end position="544"/>
    </location>
</feature>
<dbReference type="CDD" id="cd00060">
    <property type="entry name" value="FHA"/>
    <property type="match status" value="1"/>
</dbReference>
<evidence type="ECO:0000313" key="5">
    <source>
        <dbReference type="Proteomes" id="UP000317238"/>
    </source>
</evidence>
<feature type="region of interest" description="Disordered" evidence="1">
    <location>
        <begin position="163"/>
        <end position="193"/>
    </location>
</feature>
<dbReference type="PANTHER" id="PTHR45615">
    <property type="entry name" value="MYOSIN HEAVY CHAIN, NON-MUSCLE"/>
    <property type="match status" value="1"/>
</dbReference>